<dbReference type="Pfam" id="PF01923">
    <property type="entry name" value="Cob_adeno_trans"/>
    <property type="match status" value="1"/>
</dbReference>
<proteinExistence type="inferred from homology"/>
<evidence type="ECO:0000313" key="6">
    <source>
        <dbReference type="EMBL" id="MBO8466121.1"/>
    </source>
</evidence>
<keyword evidence="3 4" id="KW-0067">ATP-binding</keyword>
<dbReference type="InterPro" id="IPR036451">
    <property type="entry name" value="CblAdoTrfase-like_sf"/>
</dbReference>
<dbReference type="EMBL" id="JADIME010000094">
    <property type="protein sequence ID" value="MBO8466121.1"/>
    <property type="molecule type" value="Genomic_DNA"/>
</dbReference>
<dbReference type="GO" id="GO:0005524">
    <property type="term" value="F:ATP binding"/>
    <property type="evidence" value="ECO:0007669"/>
    <property type="project" value="UniProtKB-UniRule"/>
</dbReference>
<dbReference type="Proteomes" id="UP000823597">
    <property type="component" value="Unassembled WGS sequence"/>
</dbReference>
<comment type="caution">
    <text evidence="6">The sequence shown here is derived from an EMBL/GenBank/DDBJ whole genome shotgun (WGS) entry which is preliminary data.</text>
</comment>
<comment type="catalytic activity">
    <reaction evidence="4">
        <text>2 cob(II)alamin + reduced [electron-transfer flavoprotein] + 2 ATP = 2 adenosylcob(III)alamin + 2 triphosphate + oxidized [electron-transfer flavoprotein] + 3 H(+)</text>
        <dbReference type="Rhea" id="RHEA:28671"/>
        <dbReference type="Rhea" id="RHEA-COMP:10685"/>
        <dbReference type="Rhea" id="RHEA-COMP:10686"/>
        <dbReference type="ChEBI" id="CHEBI:15378"/>
        <dbReference type="ChEBI" id="CHEBI:16304"/>
        <dbReference type="ChEBI" id="CHEBI:18036"/>
        <dbReference type="ChEBI" id="CHEBI:18408"/>
        <dbReference type="ChEBI" id="CHEBI:30616"/>
        <dbReference type="ChEBI" id="CHEBI:57692"/>
        <dbReference type="ChEBI" id="CHEBI:58307"/>
        <dbReference type="EC" id="2.5.1.17"/>
    </reaction>
</comment>
<dbReference type="GO" id="GO:0009236">
    <property type="term" value="P:cobalamin biosynthetic process"/>
    <property type="evidence" value="ECO:0007669"/>
    <property type="project" value="UniProtKB-UniRule"/>
</dbReference>
<dbReference type="InterPro" id="IPR029499">
    <property type="entry name" value="PduO-typ"/>
</dbReference>
<dbReference type="GO" id="GO:0008817">
    <property type="term" value="F:corrinoid adenosyltransferase activity"/>
    <property type="evidence" value="ECO:0007669"/>
    <property type="project" value="UniProtKB-UniRule"/>
</dbReference>
<keyword evidence="2 4" id="KW-0547">Nucleotide-binding</keyword>
<comment type="catalytic activity">
    <reaction evidence="4">
        <text>2 cob(II)yrinate a,c diamide + reduced [electron-transfer flavoprotein] + 2 ATP = 2 adenosylcob(III)yrinate a,c-diamide + 2 triphosphate + oxidized [electron-transfer flavoprotein] + 3 H(+)</text>
        <dbReference type="Rhea" id="RHEA:11528"/>
        <dbReference type="Rhea" id="RHEA-COMP:10685"/>
        <dbReference type="Rhea" id="RHEA-COMP:10686"/>
        <dbReference type="ChEBI" id="CHEBI:15378"/>
        <dbReference type="ChEBI" id="CHEBI:18036"/>
        <dbReference type="ChEBI" id="CHEBI:30616"/>
        <dbReference type="ChEBI" id="CHEBI:57692"/>
        <dbReference type="ChEBI" id="CHEBI:58307"/>
        <dbReference type="ChEBI" id="CHEBI:58503"/>
        <dbReference type="ChEBI" id="CHEBI:58537"/>
        <dbReference type="EC" id="2.5.1.17"/>
    </reaction>
</comment>
<keyword evidence="4" id="KW-0169">Cobalamin biosynthesis</keyword>
<evidence type="ECO:0000259" key="5">
    <source>
        <dbReference type="Pfam" id="PF01923"/>
    </source>
</evidence>
<dbReference type="InterPro" id="IPR016030">
    <property type="entry name" value="CblAdoTrfase-like"/>
</dbReference>
<comment type="pathway">
    <text evidence="4">Cofactor biosynthesis; adenosylcobalamin biosynthesis; adenosylcobalamin from cob(II)yrinate a,c-diamide: step 2/7.</text>
</comment>
<protein>
    <recommendedName>
        <fullName evidence="4">Corrinoid adenosyltransferase</fullName>
        <ecNumber evidence="4">2.5.1.17</ecNumber>
    </recommendedName>
    <alternativeName>
        <fullName evidence="4">Cob(II)alamin adenosyltransferase</fullName>
    </alternativeName>
    <alternativeName>
        <fullName evidence="4">Cob(II)yrinic acid a,c-diamide adenosyltransferase</fullName>
    </alternativeName>
    <alternativeName>
        <fullName evidence="4">Cobinamide/cobalamin adenosyltransferase</fullName>
    </alternativeName>
</protein>
<evidence type="ECO:0000256" key="4">
    <source>
        <dbReference type="RuleBase" id="RU366026"/>
    </source>
</evidence>
<evidence type="ECO:0000256" key="2">
    <source>
        <dbReference type="ARBA" id="ARBA00022741"/>
    </source>
</evidence>
<evidence type="ECO:0000256" key="3">
    <source>
        <dbReference type="ARBA" id="ARBA00022840"/>
    </source>
</evidence>
<evidence type="ECO:0000313" key="7">
    <source>
        <dbReference type="Proteomes" id="UP000823597"/>
    </source>
</evidence>
<dbReference type="PANTHER" id="PTHR12213:SF0">
    <property type="entry name" value="CORRINOID ADENOSYLTRANSFERASE MMAB"/>
    <property type="match status" value="1"/>
</dbReference>
<feature type="domain" description="Cobalamin adenosyltransferase-like" evidence="5">
    <location>
        <begin position="3"/>
        <end position="163"/>
    </location>
</feature>
<dbReference type="NCBIfam" id="TIGR00636">
    <property type="entry name" value="PduO_Nterm"/>
    <property type="match status" value="1"/>
</dbReference>
<dbReference type="AlphaFoldDB" id="A0A9D9I6U7"/>
<evidence type="ECO:0000256" key="1">
    <source>
        <dbReference type="ARBA" id="ARBA00022679"/>
    </source>
</evidence>
<dbReference type="Gene3D" id="1.20.1200.10">
    <property type="entry name" value="Cobalamin adenosyltransferase-like"/>
    <property type="match status" value="1"/>
</dbReference>
<reference evidence="6" key="1">
    <citation type="submission" date="2020-10" db="EMBL/GenBank/DDBJ databases">
        <authorList>
            <person name="Gilroy R."/>
        </authorList>
    </citation>
    <scope>NUCLEOTIDE SEQUENCE</scope>
    <source>
        <strain evidence="6">10037</strain>
    </source>
</reference>
<gene>
    <name evidence="6" type="ORF">IAB93_09055</name>
</gene>
<accession>A0A9D9I6U7</accession>
<dbReference type="SUPFAM" id="SSF89028">
    <property type="entry name" value="Cobalamin adenosyltransferase-like"/>
    <property type="match status" value="1"/>
</dbReference>
<reference evidence="6" key="2">
    <citation type="journal article" date="2021" name="PeerJ">
        <title>Extensive microbial diversity within the chicken gut microbiome revealed by metagenomics and culture.</title>
        <authorList>
            <person name="Gilroy R."/>
            <person name="Ravi A."/>
            <person name="Getino M."/>
            <person name="Pursley I."/>
            <person name="Horton D.L."/>
            <person name="Alikhan N.F."/>
            <person name="Baker D."/>
            <person name="Gharbi K."/>
            <person name="Hall N."/>
            <person name="Watson M."/>
            <person name="Adriaenssens E.M."/>
            <person name="Foster-Nyarko E."/>
            <person name="Jarju S."/>
            <person name="Secka A."/>
            <person name="Antonio M."/>
            <person name="Oren A."/>
            <person name="Chaudhuri R.R."/>
            <person name="La Ragione R."/>
            <person name="Hildebrand F."/>
            <person name="Pallen M.J."/>
        </authorList>
    </citation>
    <scope>NUCLEOTIDE SEQUENCE</scope>
    <source>
        <strain evidence="6">10037</strain>
    </source>
</reference>
<keyword evidence="1 4" id="KW-0808">Transferase</keyword>
<sequence length="176" mass="19781">MKIYTKTGDKGLTSLVGGKRVPKNHPRVMAYGDMDELISWIGILRSDMACLDEELHRIQCTLMNASAHVAAEDSQKKLPAFPSDDIAWLENRIDEMTAAIPPQKAFVLPCAPREAAECHVARTVCRRCERSITGIESNDGDMEAVARYINRLSDYLFTLARYMTTGQSLNEDFWLP</sequence>
<dbReference type="EC" id="2.5.1.17" evidence="4"/>
<comment type="similarity">
    <text evidence="4">Belongs to the Cob(I)alamin adenosyltransferase family.</text>
</comment>
<organism evidence="6 7">
    <name type="scientific">Candidatus Merdivivens pullistercoris</name>
    <dbReference type="NCBI Taxonomy" id="2840873"/>
    <lineage>
        <taxon>Bacteria</taxon>
        <taxon>Pseudomonadati</taxon>
        <taxon>Bacteroidota</taxon>
        <taxon>Bacteroidia</taxon>
        <taxon>Bacteroidales</taxon>
        <taxon>Muribaculaceae</taxon>
        <taxon>Muribaculaceae incertae sedis</taxon>
        <taxon>Candidatus Merdivivens</taxon>
    </lineage>
</organism>
<name>A0A9D9I6U7_9BACT</name>
<dbReference type="PANTHER" id="PTHR12213">
    <property type="entry name" value="CORRINOID ADENOSYLTRANSFERASE"/>
    <property type="match status" value="1"/>
</dbReference>